<evidence type="ECO:0000313" key="2">
    <source>
        <dbReference type="EMBL" id="KAJ4150275.1"/>
    </source>
</evidence>
<name>A0A9W8UKQ0_AKAMU</name>
<reference evidence="2" key="1">
    <citation type="journal article" date="2023" name="Access Microbiol">
        <title>De-novo genome assembly for Akanthomyces muscarius, a biocontrol agent of insect agricultural pests.</title>
        <authorList>
            <person name="Erdos Z."/>
            <person name="Studholme D.J."/>
            <person name="Raymond B."/>
            <person name="Sharma M."/>
        </authorList>
    </citation>
    <scope>NUCLEOTIDE SEQUENCE</scope>
    <source>
        <strain evidence="2">Ve6</strain>
    </source>
</reference>
<accession>A0A9W8UKQ0</accession>
<comment type="caution">
    <text evidence="2">The sequence shown here is derived from an EMBL/GenBank/DDBJ whole genome shotgun (WGS) entry which is preliminary data.</text>
</comment>
<proteinExistence type="predicted"/>
<evidence type="ECO:0000313" key="3">
    <source>
        <dbReference type="Proteomes" id="UP001144673"/>
    </source>
</evidence>
<dbReference type="GeneID" id="80898191"/>
<feature type="region of interest" description="Disordered" evidence="1">
    <location>
        <begin position="160"/>
        <end position="199"/>
    </location>
</feature>
<gene>
    <name evidence="2" type="ORF">LMH87_011032</name>
</gene>
<sequence length="199" mass="21781">MPLFHSRQDAPVQPVVEEPVAQKHGLFHSRREPVAEPVVAAPTAKKHGVFHTRRDPSPARTTSTTSSGTTGGGGHDLRSKRGSLFRGSHDDGAVVVEDTHRSSPSLLHKGLNKMGMGGADERDLDPSIIRAREHVMSAEAAEEQADRALDEAKRRVKEAHEHVRRLEDEAAEDARRAKIKQHHAAEVSKRGKVLGRHGL</sequence>
<feature type="compositionally biased region" description="Basic and acidic residues" evidence="1">
    <location>
        <begin position="87"/>
        <end position="101"/>
    </location>
</feature>
<dbReference type="KEGG" id="amus:LMH87_011032"/>
<dbReference type="Proteomes" id="UP001144673">
    <property type="component" value="Chromosome 4"/>
</dbReference>
<feature type="compositionally biased region" description="Basic residues" evidence="1">
    <location>
        <begin position="190"/>
        <end position="199"/>
    </location>
</feature>
<dbReference type="AlphaFoldDB" id="A0A9W8UKQ0"/>
<dbReference type="EMBL" id="JAJHUN010000009">
    <property type="protein sequence ID" value="KAJ4150275.1"/>
    <property type="molecule type" value="Genomic_DNA"/>
</dbReference>
<protein>
    <submittedName>
        <fullName evidence="2">Uncharacterized protein</fullName>
    </submittedName>
</protein>
<organism evidence="2 3">
    <name type="scientific">Akanthomyces muscarius</name>
    <name type="common">Entomopathogenic fungus</name>
    <name type="synonym">Lecanicillium muscarium</name>
    <dbReference type="NCBI Taxonomy" id="2231603"/>
    <lineage>
        <taxon>Eukaryota</taxon>
        <taxon>Fungi</taxon>
        <taxon>Dikarya</taxon>
        <taxon>Ascomycota</taxon>
        <taxon>Pezizomycotina</taxon>
        <taxon>Sordariomycetes</taxon>
        <taxon>Hypocreomycetidae</taxon>
        <taxon>Hypocreales</taxon>
        <taxon>Cordycipitaceae</taxon>
        <taxon>Akanthomyces</taxon>
    </lineage>
</organism>
<evidence type="ECO:0000256" key="1">
    <source>
        <dbReference type="SAM" id="MobiDB-lite"/>
    </source>
</evidence>
<feature type="region of interest" description="Disordered" evidence="1">
    <location>
        <begin position="40"/>
        <end position="119"/>
    </location>
</feature>
<feature type="compositionally biased region" description="Basic and acidic residues" evidence="1">
    <location>
        <begin position="160"/>
        <end position="176"/>
    </location>
</feature>
<dbReference type="RefSeq" id="XP_056051989.1">
    <property type="nucleotide sequence ID" value="XM_056200106.1"/>
</dbReference>
<keyword evidence="3" id="KW-1185">Reference proteome</keyword>